<evidence type="ECO:0000256" key="10">
    <source>
        <dbReference type="RuleBase" id="RU361129"/>
    </source>
</evidence>
<evidence type="ECO:0000256" key="1">
    <source>
        <dbReference type="ARBA" id="ARBA00004123"/>
    </source>
</evidence>
<protein>
    <recommendedName>
        <fullName evidence="10">One cut domain family member</fullName>
    </recommendedName>
</protein>
<gene>
    <name evidence="13" type="ORF">GCK72_022958</name>
</gene>
<evidence type="ECO:0000313" key="13">
    <source>
        <dbReference type="EMBL" id="KAF1746502.1"/>
    </source>
</evidence>
<dbReference type="PROSITE" id="PS51042">
    <property type="entry name" value="CUT"/>
    <property type="match status" value="1"/>
</dbReference>
<evidence type="ECO:0000256" key="3">
    <source>
        <dbReference type="ARBA" id="ARBA00023015"/>
    </source>
</evidence>
<evidence type="ECO:0000259" key="11">
    <source>
        <dbReference type="PROSITE" id="PS50071"/>
    </source>
</evidence>
<dbReference type="SUPFAM" id="SSF46689">
    <property type="entry name" value="Homeodomain-like"/>
    <property type="match status" value="1"/>
</dbReference>
<dbReference type="SMART" id="SM01109">
    <property type="entry name" value="CUT"/>
    <property type="match status" value="1"/>
</dbReference>
<dbReference type="Pfam" id="PF02376">
    <property type="entry name" value="CUT"/>
    <property type="match status" value="1"/>
</dbReference>
<feature type="domain" description="Homeobox" evidence="11">
    <location>
        <begin position="340"/>
        <end position="400"/>
    </location>
</feature>
<keyword evidence="4 8" id="KW-0238">DNA-binding</keyword>
<dbReference type="PROSITE" id="PS50071">
    <property type="entry name" value="HOMEOBOX_2"/>
    <property type="match status" value="1"/>
</dbReference>
<dbReference type="CDD" id="cd00086">
    <property type="entry name" value="homeodomain"/>
    <property type="match status" value="1"/>
</dbReference>
<dbReference type="SUPFAM" id="SSF47413">
    <property type="entry name" value="lambda repressor-like DNA-binding domains"/>
    <property type="match status" value="1"/>
</dbReference>
<dbReference type="Gene3D" id="1.10.10.60">
    <property type="entry name" value="Homeodomain-like"/>
    <property type="match status" value="1"/>
</dbReference>
<keyword evidence="3 10" id="KW-0805">Transcription regulation</keyword>
<sequence>MDSKSRSFYQKLPDYLLETDNQNQPGPSAAWRPGYAHPFLLSGNFYHYIPAVPAPPSWHQTSYNNFLSVEREETRHYPQYVNKLPLQRQLEPQIIKTEPYFCESKQHSPAAAENASLNQMKDYDDIYTKDTVTTEVKNEEKEEETENCLLPKKFCNRPIKLEEVDTIETPMNESNVSETNSVFPSSLVQFTEPKSFTKEPCNRQIKLEEIDTIGTPMNENSAFETSSVCPSSITKFTKPNILTVKIDDSVSLDTNDLSEKILNELKKHQISQTVFAKKVLGRSQGTVSELLKHPKPWELLHTAGRETYHKMNNWLVLPLQERLDKLGDYKTISSTKLKPYSKSRERFFFTLVQKKTLEAFFKSHPNPSDELKVAIAEQLKIDLSQVSNFFFNSRRRIRYSKLGQQMNQSGSDDISEASA</sequence>
<keyword evidence="5 8" id="KW-0371">Homeobox</keyword>
<dbReference type="GeneID" id="9807587"/>
<dbReference type="InterPro" id="IPR009057">
    <property type="entry name" value="Homeodomain-like_sf"/>
</dbReference>
<dbReference type="Proteomes" id="UP000483820">
    <property type="component" value="Chromosome X"/>
</dbReference>
<reference evidence="13 14" key="1">
    <citation type="submission" date="2019-12" db="EMBL/GenBank/DDBJ databases">
        <title>Chromosome-level assembly of the Caenorhabditis remanei genome.</title>
        <authorList>
            <person name="Teterina A.A."/>
            <person name="Willis J.H."/>
            <person name="Phillips P.C."/>
        </authorList>
    </citation>
    <scope>NUCLEOTIDE SEQUENCE [LARGE SCALE GENOMIC DNA]</scope>
    <source>
        <strain evidence="13 14">PX506</strain>
        <tissue evidence="13">Whole organism</tissue>
    </source>
</reference>
<dbReference type="PANTHER" id="PTHR14057:SF32">
    <property type="entry name" value="HOMEOBOX PROTEIN CEH-21-RELATED"/>
    <property type="match status" value="1"/>
</dbReference>
<evidence type="ECO:0000256" key="2">
    <source>
        <dbReference type="ARBA" id="ARBA00008190"/>
    </source>
</evidence>
<comment type="caution">
    <text evidence="13">The sequence shown here is derived from an EMBL/GenBank/DDBJ whole genome shotgun (WGS) entry which is preliminary data.</text>
</comment>
<dbReference type="PANTHER" id="PTHR14057">
    <property type="entry name" value="TRANSCRIPTION FACTOR ONECUT"/>
    <property type="match status" value="1"/>
</dbReference>
<dbReference type="KEGG" id="crq:GCK72_022958"/>
<dbReference type="InterPro" id="IPR003350">
    <property type="entry name" value="CUT_dom"/>
</dbReference>
<comment type="subcellular location">
    <subcellularLocation>
        <location evidence="1 8 9">Nucleus</location>
    </subcellularLocation>
</comment>
<evidence type="ECO:0000259" key="12">
    <source>
        <dbReference type="PROSITE" id="PS51042"/>
    </source>
</evidence>
<accession>A0A6A5FVC3</accession>
<feature type="DNA-binding region" description="Homeobox" evidence="8">
    <location>
        <begin position="342"/>
        <end position="401"/>
    </location>
</feature>
<evidence type="ECO:0000256" key="8">
    <source>
        <dbReference type="PROSITE-ProRule" id="PRU00108"/>
    </source>
</evidence>
<dbReference type="AlphaFoldDB" id="A0A6A5FVC3"/>
<dbReference type="Gene3D" id="1.10.260.40">
    <property type="entry name" value="lambda repressor-like DNA-binding domains"/>
    <property type="match status" value="1"/>
</dbReference>
<organism evidence="13 14">
    <name type="scientific">Caenorhabditis remanei</name>
    <name type="common">Caenorhabditis vulgaris</name>
    <dbReference type="NCBI Taxonomy" id="31234"/>
    <lineage>
        <taxon>Eukaryota</taxon>
        <taxon>Metazoa</taxon>
        <taxon>Ecdysozoa</taxon>
        <taxon>Nematoda</taxon>
        <taxon>Chromadorea</taxon>
        <taxon>Rhabditida</taxon>
        <taxon>Rhabditina</taxon>
        <taxon>Rhabditomorpha</taxon>
        <taxon>Rhabditoidea</taxon>
        <taxon>Rhabditidae</taxon>
        <taxon>Peloderinae</taxon>
        <taxon>Caenorhabditis</taxon>
    </lineage>
</organism>
<dbReference type="EMBL" id="WUAV01000006">
    <property type="protein sequence ID" value="KAF1746502.1"/>
    <property type="molecule type" value="Genomic_DNA"/>
</dbReference>
<comment type="similarity">
    <text evidence="2 10">Belongs to the CUT homeobox family.</text>
</comment>
<evidence type="ECO:0000256" key="5">
    <source>
        <dbReference type="ARBA" id="ARBA00023155"/>
    </source>
</evidence>
<evidence type="ECO:0000256" key="4">
    <source>
        <dbReference type="ARBA" id="ARBA00023125"/>
    </source>
</evidence>
<evidence type="ECO:0000256" key="9">
    <source>
        <dbReference type="RuleBase" id="RU000682"/>
    </source>
</evidence>
<dbReference type="RefSeq" id="XP_003095304.2">
    <property type="nucleotide sequence ID" value="XM_003095256.2"/>
</dbReference>
<dbReference type="SMART" id="SM00389">
    <property type="entry name" value="HOX"/>
    <property type="match status" value="1"/>
</dbReference>
<dbReference type="InterPro" id="IPR001356">
    <property type="entry name" value="HD"/>
</dbReference>
<proteinExistence type="inferred from homology"/>
<dbReference type="FunFam" id="1.10.260.40:FF:000005">
    <property type="entry name" value="One cut domain family member"/>
    <property type="match status" value="1"/>
</dbReference>
<feature type="domain" description="CUT" evidence="12">
    <location>
        <begin position="243"/>
        <end position="330"/>
    </location>
</feature>
<evidence type="ECO:0000256" key="7">
    <source>
        <dbReference type="ARBA" id="ARBA00023242"/>
    </source>
</evidence>
<dbReference type="GO" id="GO:0000981">
    <property type="term" value="F:DNA-binding transcription factor activity, RNA polymerase II-specific"/>
    <property type="evidence" value="ECO:0007669"/>
    <property type="project" value="TreeGrafter"/>
</dbReference>
<evidence type="ECO:0000256" key="6">
    <source>
        <dbReference type="ARBA" id="ARBA00023163"/>
    </source>
</evidence>
<keyword evidence="6 10" id="KW-0804">Transcription</keyword>
<dbReference type="GO" id="GO:0000978">
    <property type="term" value="F:RNA polymerase II cis-regulatory region sequence-specific DNA binding"/>
    <property type="evidence" value="ECO:0007669"/>
    <property type="project" value="TreeGrafter"/>
</dbReference>
<name>A0A6A5FVC3_CAERE</name>
<dbReference type="InterPro" id="IPR051649">
    <property type="entry name" value="CUT_Homeobox"/>
</dbReference>
<keyword evidence="7 8" id="KW-0539">Nucleus</keyword>
<evidence type="ECO:0000313" key="14">
    <source>
        <dbReference type="Proteomes" id="UP000483820"/>
    </source>
</evidence>
<dbReference type="Pfam" id="PF00046">
    <property type="entry name" value="Homeodomain"/>
    <property type="match status" value="1"/>
</dbReference>
<dbReference type="InterPro" id="IPR010982">
    <property type="entry name" value="Lambda_DNA-bd_dom_sf"/>
</dbReference>
<dbReference type="GO" id="GO:0005634">
    <property type="term" value="C:nucleus"/>
    <property type="evidence" value="ECO:0007669"/>
    <property type="project" value="UniProtKB-SubCell"/>
</dbReference>
<dbReference type="CTD" id="9807587"/>